<dbReference type="Proteomes" id="UP000061010">
    <property type="component" value="Chromosome"/>
</dbReference>
<dbReference type="PATRIC" id="fig|128780.6.peg.1908"/>
<evidence type="ECO:0000313" key="1">
    <source>
        <dbReference type="EMBL" id="ALJ28276.1"/>
    </source>
</evidence>
<organism evidence="1 2">
    <name type="scientific">Stenotrophomonas acidaminiphila</name>
    <dbReference type="NCBI Taxonomy" id="128780"/>
    <lineage>
        <taxon>Bacteria</taxon>
        <taxon>Pseudomonadati</taxon>
        <taxon>Pseudomonadota</taxon>
        <taxon>Gammaproteobacteria</taxon>
        <taxon>Lysobacterales</taxon>
        <taxon>Lysobacteraceae</taxon>
        <taxon>Stenotrophomonas</taxon>
    </lineage>
</organism>
<proteinExistence type="predicted"/>
<dbReference type="EMBL" id="CP012900">
    <property type="protein sequence ID" value="ALJ28276.1"/>
    <property type="molecule type" value="Genomic_DNA"/>
</dbReference>
<name>A0A0S1AZW2_9GAMM</name>
<keyword evidence="2" id="KW-1185">Reference proteome</keyword>
<dbReference type="AlphaFoldDB" id="A0A0S1AZW2"/>
<accession>A0A0S1AZW2</accession>
<gene>
    <name evidence="1" type="ORF">AOT14_18990</name>
</gene>
<reference evidence="1 2" key="1">
    <citation type="journal article" date="2015" name="Genome Announc.">
        <title>Complete Genome Sequencing of Stenotrophomonas acidaminiphila ZAC14D2_NAIMI4_2, a Multidrug-Resistant Strain Isolated from Sediments of a Polluted River in Mexico, Uncovers New Antibiotic Resistance Genes and a Novel Class-II Lasso Peptide Biosynthesis Gene Cluster.</title>
        <authorList>
            <person name="Vinuesa P."/>
            <person name="Ochoa-Sanchez L.E."/>
        </authorList>
    </citation>
    <scope>NUCLEOTIDE SEQUENCE [LARGE SCALE GENOMIC DNA]</scope>
    <source>
        <strain evidence="1 2">ZAC14D2_NAIMI4_2</strain>
    </source>
</reference>
<sequence length="200" mass="21493">MGREALCYGELGEEAGEVRALLESHELKLRGDIKATLAFTELQGAKVRGDALEAQTPRGLLRLHLGKIEARKWLDRIEHPPTLAQKLGIGPGTPVHVVSMPPEGAEVLAQAGAVIGDFAGAKLVFVAIASQDDLRALDHLVRKLPSDAQLWVLRQKGKGAVVKEVEIMGVLRAQGLAPSRTAAWSEEYAADRYGRARGAP</sequence>
<dbReference type="OrthoDB" id="121137at2"/>
<protein>
    <submittedName>
        <fullName evidence="1">Uncharacterized protein</fullName>
    </submittedName>
</protein>
<evidence type="ECO:0000313" key="2">
    <source>
        <dbReference type="Proteomes" id="UP000061010"/>
    </source>
</evidence>
<dbReference type="KEGG" id="sacz:AOT14_18990"/>